<sequence>MNPVHQLMAEQQPKVHHTSSIVPISLSEDPRTLQLALELSLVGLNDNQACYVQQQSVQPLASVQSDYEMANINSKTDNSNMALTSSSSSCFLLPTVTGTGTGMVPLEDRSKKSQNMTECVPVPSSEHVAEIVGRQGCKIKALRAKTNTYIKTPVRGEEPVFVVTGRKEDVSKAKREILSAADHFSLIRASRKPLTTDAHTSSGGGGVAVGGCVNGSGSGSSSSSGIGAVPRLQSGPPCLPGQITIQVRVPYRVVGLVVGPKGATIKHIQQETQTYIVTPSREKEPIFEVTGLPDNVNSARKQIEAHIALRTGVGLGTGTGSSSYPVLGSESSSAAESNSFINSNTMNSLTQILNDDLNTELLTSIYKNVHQDYAHNSIHQMKPIIQNYQLNDCYKKQEDISDTELMSPTLTASGISAGKHNQLMGNETKAENCVFRNTSKALPTSILATSTSNHANPNTNNILTRSCSSASSTTSTKSTNNSTNANTPPEILNIWKNLNDSIDVDEGIGDSPSIWSQSANIVLSTDHHHQCSPANSVSPTDSLLEQQTIVHHTLREPNQQQKTQAQAQAQAQAQVAIQPVQSGSTDKFVIHRECCVCNENQVTTALVPCGHNMFCMECANQICASLEAVCPICNSIVYHAMRILG</sequence>
<evidence type="ECO:0000313" key="14">
    <source>
        <dbReference type="RefSeq" id="XP_017019120.1"/>
    </source>
</evidence>
<dbReference type="InterPro" id="IPR047228">
    <property type="entry name" value="KH-I_MEX3_rpt1"/>
</dbReference>
<keyword evidence="5 10" id="KW-0479">Metal-binding</keyword>
<accession>A0A6P4HU16</accession>
<dbReference type="CDD" id="cd16518">
    <property type="entry name" value="RING-HC_MEX3"/>
    <property type="match status" value="1"/>
</dbReference>
<dbReference type="Pfam" id="PF00013">
    <property type="entry name" value="KH_1"/>
    <property type="match status" value="2"/>
</dbReference>
<evidence type="ECO:0000256" key="7">
    <source>
        <dbReference type="ARBA" id="ARBA00022884"/>
    </source>
</evidence>
<dbReference type="GO" id="GO:0010468">
    <property type="term" value="P:regulation of gene expression"/>
    <property type="evidence" value="ECO:0007669"/>
    <property type="project" value="UniProtKB-ARBA"/>
</dbReference>
<dbReference type="InterPro" id="IPR013083">
    <property type="entry name" value="Znf_RING/FYVE/PHD"/>
</dbReference>
<dbReference type="Proteomes" id="UP001652661">
    <property type="component" value="Chromosome 4"/>
</dbReference>
<dbReference type="FunFam" id="3.30.1370.10:FF:000012">
    <property type="entry name" value="Mex-3 RNA-binding family member D"/>
    <property type="match status" value="1"/>
</dbReference>
<evidence type="ECO:0000259" key="12">
    <source>
        <dbReference type="PROSITE" id="PS50089"/>
    </source>
</evidence>
<evidence type="ECO:0000256" key="3">
    <source>
        <dbReference type="ARBA" id="ARBA00022490"/>
    </source>
</evidence>
<evidence type="ECO:0000256" key="11">
    <source>
        <dbReference type="SAM" id="MobiDB-lite"/>
    </source>
</evidence>
<keyword evidence="3" id="KW-0963">Cytoplasm</keyword>
<dbReference type="PROSITE" id="PS50089">
    <property type="entry name" value="ZF_RING_2"/>
    <property type="match status" value="1"/>
</dbReference>
<comment type="subcellular location">
    <subcellularLocation>
        <location evidence="2">Cytoplasm</location>
    </subcellularLocation>
    <subcellularLocation>
        <location evidence="1">Nucleus</location>
    </subcellularLocation>
</comment>
<name>A0A6P4HU16_DROKI</name>
<evidence type="ECO:0000313" key="16">
    <source>
        <dbReference type="RefSeq" id="XP_017019123.1"/>
    </source>
</evidence>
<feature type="compositionally biased region" description="Polar residues" evidence="11">
    <location>
        <begin position="449"/>
        <end position="463"/>
    </location>
</feature>
<evidence type="ECO:0000313" key="18">
    <source>
        <dbReference type="RefSeq" id="XP_070143721.1"/>
    </source>
</evidence>
<dbReference type="OrthoDB" id="427410at2759"/>
<dbReference type="InterPro" id="IPR047226">
    <property type="entry name" value="KH-I_MEX3_rpt2"/>
</dbReference>
<dbReference type="InterPro" id="IPR004087">
    <property type="entry name" value="KH_dom"/>
</dbReference>
<evidence type="ECO:0000313" key="17">
    <source>
        <dbReference type="RefSeq" id="XP_017019124.1"/>
    </source>
</evidence>
<dbReference type="InterPro" id="IPR036612">
    <property type="entry name" value="KH_dom_type_1_sf"/>
</dbReference>
<keyword evidence="4" id="KW-0677">Repeat</keyword>
<gene>
    <name evidence="14 15 16 17 18" type="primary">LOC108072471</name>
</gene>
<dbReference type="RefSeq" id="XP_070143721.1">
    <property type="nucleotide sequence ID" value="XM_070287620.1"/>
</dbReference>
<evidence type="ECO:0000256" key="4">
    <source>
        <dbReference type="ARBA" id="ARBA00022737"/>
    </source>
</evidence>
<dbReference type="PANTHER" id="PTHR23285">
    <property type="entry name" value="RING FINGER AND KH DOMAIN CONTAINING PROTEIN 1"/>
    <property type="match status" value="1"/>
</dbReference>
<evidence type="ECO:0000313" key="13">
    <source>
        <dbReference type="Proteomes" id="UP001652661"/>
    </source>
</evidence>
<dbReference type="RefSeq" id="XP_017019120.1">
    <property type="nucleotide sequence ID" value="XM_017163631.1"/>
</dbReference>
<dbReference type="Gene3D" id="3.30.1370.10">
    <property type="entry name" value="K Homology domain, type 1"/>
    <property type="match status" value="2"/>
</dbReference>
<dbReference type="CDD" id="cd22424">
    <property type="entry name" value="KH-I_MEX3_rpt2"/>
    <property type="match status" value="1"/>
</dbReference>
<proteinExistence type="predicted"/>
<dbReference type="GO" id="GO:0003723">
    <property type="term" value="F:RNA binding"/>
    <property type="evidence" value="ECO:0007669"/>
    <property type="project" value="UniProtKB-UniRule"/>
</dbReference>
<dbReference type="InterPro" id="IPR001841">
    <property type="entry name" value="Znf_RING"/>
</dbReference>
<dbReference type="AlphaFoldDB" id="A0A6P4HU16"/>
<dbReference type="RefSeq" id="XP_017019121.1">
    <property type="nucleotide sequence ID" value="XM_017163632.1"/>
</dbReference>
<protein>
    <submittedName>
        <fullName evidence="14 15 18">RNA-binding protein MEX3B</fullName>
    </submittedName>
</protein>
<organism evidence="13 15">
    <name type="scientific">Drosophila kikkawai</name>
    <name type="common">Fruit fly</name>
    <dbReference type="NCBI Taxonomy" id="30033"/>
    <lineage>
        <taxon>Eukaryota</taxon>
        <taxon>Metazoa</taxon>
        <taxon>Ecdysozoa</taxon>
        <taxon>Arthropoda</taxon>
        <taxon>Hexapoda</taxon>
        <taxon>Insecta</taxon>
        <taxon>Pterygota</taxon>
        <taxon>Neoptera</taxon>
        <taxon>Endopterygota</taxon>
        <taxon>Diptera</taxon>
        <taxon>Brachycera</taxon>
        <taxon>Muscomorpha</taxon>
        <taxon>Ephydroidea</taxon>
        <taxon>Drosophilidae</taxon>
        <taxon>Drosophila</taxon>
        <taxon>Sophophora</taxon>
    </lineage>
</organism>
<dbReference type="InterPro" id="IPR004088">
    <property type="entry name" value="KH_dom_type_1"/>
</dbReference>
<dbReference type="GeneID" id="108072471"/>
<dbReference type="Gene3D" id="3.30.40.10">
    <property type="entry name" value="Zinc/RING finger domain, C3HC4 (zinc finger)"/>
    <property type="match status" value="1"/>
</dbReference>
<dbReference type="GO" id="GO:0005634">
    <property type="term" value="C:nucleus"/>
    <property type="evidence" value="ECO:0007669"/>
    <property type="project" value="UniProtKB-SubCell"/>
</dbReference>
<keyword evidence="6" id="KW-0862">Zinc</keyword>
<dbReference type="GO" id="GO:0005737">
    <property type="term" value="C:cytoplasm"/>
    <property type="evidence" value="ECO:0007669"/>
    <property type="project" value="UniProtKB-SubCell"/>
</dbReference>
<evidence type="ECO:0000256" key="5">
    <source>
        <dbReference type="ARBA" id="ARBA00022771"/>
    </source>
</evidence>
<evidence type="ECO:0000256" key="10">
    <source>
        <dbReference type="PROSITE-ProRule" id="PRU00175"/>
    </source>
</evidence>
<dbReference type="PROSITE" id="PS50084">
    <property type="entry name" value="KH_TYPE_1"/>
    <property type="match status" value="2"/>
</dbReference>
<keyword evidence="7 9" id="KW-0694">RNA-binding</keyword>
<dbReference type="SMART" id="SM00184">
    <property type="entry name" value="RING"/>
    <property type="match status" value="1"/>
</dbReference>
<feature type="region of interest" description="Disordered" evidence="11">
    <location>
        <begin position="449"/>
        <end position="488"/>
    </location>
</feature>
<dbReference type="SUPFAM" id="SSF54791">
    <property type="entry name" value="Eukaryotic type KH-domain (KH-domain type I)"/>
    <property type="match status" value="2"/>
</dbReference>
<keyword evidence="8" id="KW-0539">Nucleus</keyword>
<evidence type="ECO:0000256" key="8">
    <source>
        <dbReference type="ARBA" id="ARBA00023242"/>
    </source>
</evidence>
<dbReference type="SMART" id="SM00322">
    <property type="entry name" value="KH"/>
    <property type="match status" value="2"/>
</dbReference>
<keyword evidence="5 10" id="KW-0863">Zinc-finger</keyword>
<dbReference type="Pfam" id="PF13920">
    <property type="entry name" value="zf-C3HC4_3"/>
    <property type="match status" value="1"/>
</dbReference>
<evidence type="ECO:0000256" key="2">
    <source>
        <dbReference type="ARBA" id="ARBA00004496"/>
    </source>
</evidence>
<dbReference type="SUPFAM" id="SSF57850">
    <property type="entry name" value="RING/U-box"/>
    <property type="match status" value="1"/>
</dbReference>
<dbReference type="InterPro" id="IPR047227">
    <property type="entry name" value="MEX3"/>
</dbReference>
<dbReference type="RefSeq" id="XP_017019123.1">
    <property type="nucleotide sequence ID" value="XM_017163634.1"/>
</dbReference>
<evidence type="ECO:0000256" key="9">
    <source>
        <dbReference type="PROSITE-ProRule" id="PRU00117"/>
    </source>
</evidence>
<dbReference type="RefSeq" id="XP_017019124.1">
    <property type="nucleotide sequence ID" value="XM_017163635.1"/>
</dbReference>
<keyword evidence="13" id="KW-1185">Reference proteome</keyword>
<dbReference type="PANTHER" id="PTHR23285:SF7">
    <property type="entry name" value="LD09246P1"/>
    <property type="match status" value="1"/>
</dbReference>
<dbReference type="CDD" id="cd22423">
    <property type="entry name" value="KH-I_MEX3_rpt1"/>
    <property type="match status" value="1"/>
</dbReference>
<reference evidence="14 15" key="1">
    <citation type="submission" date="2025-04" db="UniProtKB">
        <authorList>
            <consortium name="RefSeq"/>
        </authorList>
    </citation>
    <scope>IDENTIFICATION</scope>
    <source>
        <strain evidence="18">14028-0561.14</strain>
        <tissue evidence="18">Whole fly</tissue>
    </source>
</reference>
<dbReference type="GO" id="GO:0008270">
    <property type="term" value="F:zinc ion binding"/>
    <property type="evidence" value="ECO:0007669"/>
    <property type="project" value="UniProtKB-KW"/>
</dbReference>
<evidence type="ECO:0000256" key="6">
    <source>
        <dbReference type="ARBA" id="ARBA00022833"/>
    </source>
</evidence>
<feature type="compositionally biased region" description="Low complexity" evidence="11">
    <location>
        <begin position="464"/>
        <end position="487"/>
    </location>
</feature>
<evidence type="ECO:0000313" key="15">
    <source>
        <dbReference type="RefSeq" id="XP_017019121.1"/>
    </source>
</evidence>
<evidence type="ECO:0000256" key="1">
    <source>
        <dbReference type="ARBA" id="ARBA00004123"/>
    </source>
</evidence>
<feature type="domain" description="RING-type" evidence="12">
    <location>
        <begin position="594"/>
        <end position="634"/>
    </location>
</feature>